<name>A0A4R3YM06_9GAMM</name>
<dbReference type="GO" id="GO:0022857">
    <property type="term" value="F:transmembrane transporter activity"/>
    <property type="evidence" value="ECO:0007669"/>
    <property type="project" value="InterPro"/>
</dbReference>
<dbReference type="PANTHER" id="PTHR42718">
    <property type="entry name" value="MAJOR FACILITATOR SUPERFAMILY MULTIDRUG TRANSPORTER MFSC"/>
    <property type="match status" value="1"/>
</dbReference>
<dbReference type="Pfam" id="PF07690">
    <property type="entry name" value="MFS_1"/>
    <property type="match status" value="1"/>
</dbReference>
<feature type="transmembrane region" description="Helical" evidence="5">
    <location>
        <begin position="51"/>
        <end position="73"/>
    </location>
</feature>
<dbReference type="Gene3D" id="1.20.1250.20">
    <property type="entry name" value="MFS general substrate transporter like domains"/>
    <property type="match status" value="1"/>
</dbReference>
<keyword evidence="2 5" id="KW-0812">Transmembrane</keyword>
<dbReference type="Proteomes" id="UP000295645">
    <property type="component" value="Unassembled WGS sequence"/>
</dbReference>
<keyword evidence="4 5" id="KW-0472">Membrane</keyword>
<evidence type="ECO:0000256" key="4">
    <source>
        <dbReference type="ARBA" id="ARBA00023136"/>
    </source>
</evidence>
<feature type="transmembrane region" description="Helical" evidence="5">
    <location>
        <begin position="114"/>
        <end position="133"/>
    </location>
</feature>
<dbReference type="InterPro" id="IPR020846">
    <property type="entry name" value="MFS_dom"/>
</dbReference>
<organism evidence="7 8">
    <name type="scientific">Luteibacter rhizovicinus</name>
    <dbReference type="NCBI Taxonomy" id="242606"/>
    <lineage>
        <taxon>Bacteria</taxon>
        <taxon>Pseudomonadati</taxon>
        <taxon>Pseudomonadota</taxon>
        <taxon>Gammaproteobacteria</taxon>
        <taxon>Lysobacterales</taxon>
        <taxon>Rhodanobacteraceae</taxon>
        <taxon>Luteibacter</taxon>
    </lineage>
</organism>
<gene>
    <name evidence="7" type="ORF">EC912_10877</name>
</gene>
<evidence type="ECO:0000256" key="1">
    <source>
        <dbReference type="ARBA" id="ARBA00004141"/>
    </source>
</evidence>
<evidence type="ECO:0000259" key="6">
    <source>
        <dbReference type="PROSITE" id="PS50850"/>
    </source>
</evidence>
<feature type="transmembrane region" description="Helical" evidence="5">
    <location>
        <begin position="472"/>
        <end position="499"/>
    </location>
</feature>
<comment type="caution">
    <text evidence="7">The sequence shown here is derived from an EMBL/GenBank/DDBJ whole genome shotgun (WGS) entry which is preliminary data.</text>
</comment>
<feature type="transmembrane region" description="Helical" evidence="5">
    <location>
        <begin position="328"/>
        <end position="349"/>
    </location>
</feature>
<dbReference type="EMBL" id="SMCS01000008">
    <property type="protein sequence ID" value="TCV92084.1"/>
    <property type="molecule type" value="Genomic_DNA"/>
</dbReference>
<dbReference type="Gene3D" id="1.20.1720.10">
    <property type="entry name" value="Multidrug resistance protein D"/>
    <property type="match status" value="1"/>
</dbReference>
<dbReference type="InterPro" id="IPR011701">
    <property type="entry name" value="MFS"/>
</dbReference>
<dbReference type="InterPro" id="IPR036259">
    <property type="entry name" value="MFS_trans_sf"/>
</dbReference>
<feature type="transmembrane region" description="Helical" evidence="5">
    <location>
        <begin position="202"/>
        <end position="220"/>
    </location>
</feature>
<dbReference type="SUPFAM" id="SSF103473">
    <property type="entry name" value="MFS general substrate transporter"/>
    <property type="match status" value="1"/>
</dbReference>
<dbReference type="PROSITE" id="PS00216">
    <property type="entry name" value="SUGAR_TRANSPORT_1"/>
    <property type="match status" value="1"/>
</dbReference>
<feature type="transmembrane region" description="Helical" evidence="5">
    <location>
        <begin position="361"/>
        <end position="379"/>
    </location>
</feature>
<keyword evidence="8" id="KW-1185">Reference proteome</keyword>
<dbReference type="InterPro" id="IPR005829">
    <property type="entry name" value="Sugar_transporter_CS"/>
</dbReference>
<dbReference type="AlphaFoldDB" id="A0A4R3YM06"/>
<proteinExistence type="predicted"/>
<evidence type="ECO:0000256" key="3">
    <source>
        <dbReference type="ARBA" id="ARBA00022989"/>
    </source>
</evidence>
<evidence type="ECO:0000313" key="7">
    <source>
        <dbReference type="EMBL" id="TCV92084.1"/>
    </source>
</evidence>
<dbReference type="PROSITE" id="PS50850">
    <property type="entry name" value="MFS"/>
    <property type="match status" value="1"/>
</dbReference>
<accession>A0A4R3YM06</accession>
<evidence type="ECO:0000313" key="8">
    <source>
        <dbReference type="Proteomes" id="UP000295645"/>
    </source>
</evidence>
<comment type="subcellular location">
    <subcellularLocation>
        <location evidence="1">Membrane</location>
        <topology evidence="1">Multi-pass membrane protein</topology>
    </subcellularLocation>
</comment>
<feature type="transmembrane region" description="Helical" evidence="5">
    <location>
        <begin position="303"/>
        <end position="322"/>
    </location>
</feature>
<dbReference type="PANTHER" id="PTHR42718:SF49">
    <property type="entry name" value="EXPORT PROTEIN"/>
    <property type="match status" value="1"/>
</dbReference>
<feature type="transmembrane region" description="Helical" evidence="5">
    <location>
        <begin position="139"/>
        <end position="162"/>
    </location>
</feature>
<evidence type="ECO:0000256" key="2">
    <source>
        <dbReference type="ARBA" id="ARBA00022692"/>
    </source>
</evidence>
<dbReference type="GO" id="GO:0016020">
    <property type="term" value="C:membrane"/>
    <property type="evidence" value="ECO:0007669"/>
    <property type="project" value="UniProtKB-SubCell"/>
</dbReference>
<sequence length="515" mass="52732">MTDLTTPAATRGLPVLAAVCLAALILPLNFSAGAVATLAIGRQLGGSAANLAWITNAFMLTFGSSLMAAGALADQFGRKRLFVGGVGALTLLSLALCFASSVLVVDVLRGLQGFAAAAALSGGSAALAQVFHGRSLTRAFSALGTSFGIGLAFGPLLAGVLIGHFGWRSIFLCIAAVGAVALAFGARRMHESRNPDASGLDWPGALTFTAALACFTYAVVQGPANGWNSAPVVGLLCASCVLAAAFVWTELRVARPMLDLSLFRYARFVGVQVLPIGTCYCYIVLLVLLPLRFIGINGMREIDAGLLMLSLSAPMLVVPALAAWLTRWIAPGVLAGSGLLAAAFGLYLLSRVPMTETGQALMLPMLVIGCGTGLPWGLMDGLSMTVVPKDRAGMATGIFSTTRVAGEGIALAIVTAVLATLTQGKLMTTARAASDDTMARAGEAGVQLAAGDLVGAQRIFPELSSGSMIAEFAYAFQTLLLIVAVVTFVAALVTFVCLVPRPGTRTSALAAASDG</sequence>
<dbReference type="RefSeq" id="WP_132146274.1">
    <property type="nucleotide sequence ID" value="NZ_SMCS01000008.1"/>
</dbReference>
<dbReference type="CDD" id="cd17321">
    <property type="entry name" value="MFS_MMR_MDR_like"/>
    <property type="match status" value="1"/>
</dbReference>
<reference evidence="7 8" key="1">
    <citation type="submission" date="2019-03" db="EMBL/GenBank/DDBJ databases">
        <title>Above-ground endophytic microbial communities from plants in different locations in the United States.</title>
        <authorList>
            <person name="Frank C."/>
        </authorList>
    </citation>
    <scope>NUCLEOTIDE SEQUENCE [LARGE SCALE GENOMIC DNA]</scope>
    <source>
        <strain evidence="7 8">LP_13_YM</strain>
    </source>
</reference>
<protein>
    <submittedName>
        <fullName evidence="7">MFS transporter</fullName>
    </submittedName>
</protein>
<feature type="transmembrane region" description="Helical" evidence="5">
    <location>
        <begin position="232"/>
        <end position="249"/>
    </location>
</feature>
<feature type="domain" description="Major facilitator superfamily (MFS) profile" evidence="6">
    <location>
        <begin position="15"/>
        <end position="502"/>
    </location>
</feature>
<feature type="transmembrane region" description="Helical" evidence="5">
    <location>
        <begin position="269"/>
        <end position="291"/>
    </location>
</feature>
<feature type="transmembrane region" description="Helical" evidence="5">
    <location>
        <begin position="169"/>
        <end position="190"/>
    </location>
</feature>
<feature type="transmembrane region" description="Helical" evidence="5">
    <location>
        <begin position="85"/>
        <end position="107"/>
    </location>
</feature>
<keyword evidence="3 5" id="KW-1133">Transmembrane helix</keyword>
<feature type="transmembrane region" description="Helical" evidence="5">
    <location>
        <begin position="12"/>
        <end position="39"/>
    </location>
</feature>
<dbReference type="OrthoDB" id="2412976at2"/>
<evidence type="ECO:0000256" key="5">
    <source>
        <dbReference type="SAM" id="Phobius"/>
    </source>
</evidence>